<gene>
    <name evidence="3" type="ORF">INT46_005410</name>
</gene>
<feature type="repeat" description="PPR" evidence="2">
    <location>
        <begin position="701"/>
        <end position="735"/>
    </location>
</feature>
<dbReference type="PANTHER" id="PTHR47939:SF13">
    <property type="entry name" value="OS03G0201400 PROTEIN"/>
    <property type="match status" value="1"/>
</dbReference>
<accession>A0A8H7R7D7</accession>
<protein>
    <recommendedName>
        <fullName evidence="5">Pentatricopeptide repeat-containing protein</fullName>
    </recommendedName>
</protein>
<proteinExistence type="predicted"/>
<reference evidence="3" key="1">
    <citation type="submission" date="2020-12" db="EMBL/GenBank/DDBJ databases">
        <title>Metabolic potential, ecology and presence of endohyphal bacteria is reflected in genomic diversity of Mucoromycotina.</title>
        <authorList>
            <person name="Muszewska A."/>
            <person name="Okrasinska A."/>
            <person name="Steczkiewicz K."/>
            <person name="Drgas O."/>
            <person name="Orlowska M."/>
            <person name="Perlinska-Lenart U."/>
            <person name="Aleksandrzak-Piekarczyk T."/>
            <person name="Szatraj K."/>
            <person name="Zielenkiewicz U."/>
            <person name="Pilsyk S."/>
            <person name="Malc E."/>
            <person name="Mieczkowski P."/>
            <person name="Kruszewska J.S."/>
            <person name="Biernat P."/>
            <person name="Pawlowska J."/>
        </authorList>
    </citation>
    <scope>NUCLEOTIDE SEQUENCE</scope>
    <source>
        <strain evidence="3">CBS 226.32</strain>
    </source>
</reference>
<keyword evidence="1" id="KW-0677">Repeat</keyword>
<dbReference type="PANTHER" id="PTHR47939">
    <property type="entry name" value="MEMBRANE-ASSOCIATED SALT-INDUCIBLE PROTEIN-LIKE"/>
    <property type="match status" value="1"/>
</dbReference>
<dbReference type="PROSITE" id="PS51375">
    <property type="entry name" value="PPR"/>
    <property type="match status" value="1"/>
</dbReference>
<comment type="caution">
    <text evidence="3">The sequence shown here is derived from an EMBL/GenBank/DDBJ whole genome shotgun (WGS) entry which is preliminary data.</text>
</comment>
<organism evidence="3 4">
    <name type="scientific">Mucor plumbeus</name>
    <dbReference type="NCBI Taxonomy" id="97098"/>
    <lineage>
        <taxon>Eukaryota</taxon>
        <taxon>Fungi</taxon>
        <taxon>Fungi incertae sedis</taxon>
        <taxon>Mucoromycota</taxon>
        <taxon>Mucoromycotina</taxon>
        <taxon>Mucoromycetes</taxon>
        <taxon>Mucorales</taxon>
        <taxon>Mucorineae</taxon>
        <taxon>Mucoraceae</taxon>
        <taxon>Mucor</taxon>
    </lineage>
</organism>
<dbReference type="InterPro" id="IPR011990">
    <property type="entry name" value="TPR-like_helical_dom_sf"/>
</dbReference>
<keyword evidence="4" id="KW-1185">Reference proteome</keyword>
<dbReference type="Gene3D" id="1.25.40.10">
    <property type="entry name" value="Tetratricopeptide repeat domain"/>
    <property type="match status" value="3"/>
</dbReference>
<sequence>MSVQLREPIRSLGRRRIITSKKPWPLYFRSTSTTQGNNNTTTPHSIPPTKWPIIYRAYNTSAATAITSTNILEQVPVKKSSTTTTAPKLNALKFWQQYQQQQTKDAMTSKEFEHLISTLFQQAQTSSRKSVFWNRIIQVYETANQLQLHSTPNIYLTAMTAYGRIGNSQQVMALFKEYKSQFRLKDNAHQRYFEAIVDSGDFATALNVFRDIKSNPNLSVTNASICLKDLVNALCVSSAKKSNVYIAIKAVEEMKHSMADWDPQARQQITESLWQGYQKLLHKSFDTTITPLSVETLLATYIENSSISTKIIPCQLFTLFNLLCHQSNGFIPTTKTCNLMLENQLLDKKNYGSVKCVLSWMQKLDVEPTSSTVAILLRTFGSRLPTHQAEQLYDKSLKHGTIDADFFKNYIKVFASDGALVKSVLKDVRQHGIEIDTTWHATMTQSFVQRGELDQGFKWLQQVKSKDLDCFASIMEAWLQRGQWQKCSLHYEALLQQAENVDTHRRIVKCALAAGFAENKPHLLDHIKIKFTPNTVMRIVNNLLCLESKHGHALVPGGIIVKSLKMMESKLHVYLDAEGIRRMILGLGNRGDCQHAFAVYKYVREGGHEHVRAKRCATAHIYLALMTSATKNNDIRILERAWVDMQYRKRFYGNKSKDKELHTLARYNILLNGYASQLPKPDLTGVKRVFQRLLNQQLAPDTVTYNILIKAFVNANNMDAANQILQQQQQQQQQPDIRAINTILNGWIIQKNWDQVEKLVKQQPVDMVTFNLLIQNFLNLDSKSMSYMHILKNKHQWHKLDKLKKSNPNMSSQTIWNIFESATGYTRHGITNYKKISIKNESNSSLCKQLKQLKSKPSPPPTLPPVESKNAFVKLFSKPTEAAADQVTYKLFMKAFVNIGDYEAASDVYQWMQYSLKL</sequence>
<dbReference type="InterPro" id="IPR050667">
    <property type="entry name" value="PPR-containing_protein"/>
</dbReference>
<dbReference type="Pfam" id="PF13041">
    <property type="entry name" value="PPR_2"/>
    <property type="match status" value="1"/>
</dbReference>
<dbReference type="NCBIfam" id="TIGR00756">
    <property type="entry name" value="PPR"/>
    <property type="match status" value="1"/>
</dbReference>
<evidence type="ECO:0000313" key="4">
    <source>
        <dbReference type="Proteomes" id="UP000650833"/>
    </source>
</evidence>
<evidence type="ECO:0000313" key="3">
    <source>
        <dbReference type="EMBL" id="KAG2204481.1"/>
    </source>
</evidence>
<dbReference type="InterPro" id="IPR002885">
    <property type="entry name" value="PPR_rpt"/>
</dbReference>
<evidence type="ECO:0000256" key="2">
    <source>
        <dbReference type="PROSITE-ProRule" id="PRU00708"/>
    </source>
</evidence>
<dbReference type="Proteomes" id="UP000650833">
    <property type="component" value="Unassembled WGS sequence"/>
</dbReference>
<evidence type="ECO:0000256" key="1">
    <source>
        <dbReference type="ARBA" id="ARBA00022737"/>
    </source>
</evidence>
<evidence type="ECO:0008006" key="5">
    <source>
        <dbReference type="Google" id="ProtNLM"/>
    </source>
</evidence>
<name>A0A8H7R7D7_9FUNG</name>
<dbReference type="AlphaFoldDB" id="A0A8H7R7D7"/>
<dbReference type="OrthoDB" id="185373at2759"/>
<dbReference type="EMBL" id="JAEPRC010000197">
    <property type="protein sequence ID" value="KAG2204481.1"/>
    <property type="molecule type" value="Genomic_DNA"/>
</dbReference>